<sequence>MKFLVVAASTIAFLSSSVQGSCFGGSNTRPQYPIDFVEHTAIAGLAVQGRGAWESGKEFSYNGKTRDAVCIGLLVKNKSGGSKWVGREQAMDAWMREWIGCEHGGERRYDDQLEYVKRSQLTHAYGSTDDVPILFSHLQSTNLDDYMTAGDELVSNISRQGIRYTASVEALPFLYSLLDHMVTKARSFLLYF</sequence>
<evidence type="ECO:0000256" key="1">
    <source>
        <dbReference type="SAM" id="SignalP"/>
    </source>
</evidence>
<feature type="chain" id="PRO_5047246558" evidence="1">
    <location>
        <begin position="21"/>
        <end position="192"/>
    </location>
</feature>
<dbReference type="Proteomes" id="UP001498421">
    <property type="component" value="Unassembled WGS sequence"/>
</dbReference>
<feature type="signal peptide" evidence="1">
    <location>
        <begin position="1"/>
        <end position="20"/>
    </location>
</feature>
<proteinExistence type="predicted"/>
<dbReference type="EMBL" id="JAZAVK010000007">
    <property type="protein sequence ID" value="KAK7432065.1"/>
    <property type="molecule type" value="Genomic_DNA"/>
</dbReference>
<protein>
    <submittedName>
        <fullName evidence="2">Uncharacterized protein</fullName>
    </submittedName>
</protein>
<accession>A0ABR1IG82</accession>
<evidence type="ECO:0000313" key="3">
    <source>
        <dbReference type="Proteomes" id="UP001498421"/>
    </source>
</evidence>
<keyword evidence="3" id="KW-1185">Reference proteome</keyword>
<evidence type="ECO:0000313" key="2">
    <source>
        <dbReference type="EMBL" id="KAK7432065.1"/>
    </source>
</evidence>
<reference evidence="2 3" key="1">
    <citation type="journal article" date="2025" name="Microbiol. Resour. Announc.">
        <title>Draft genome sequences for Neonectria magnoliae and Neonectria punicea, canker pathogens of Liriodendron tulipifera and Acer saccharum in West Virginia.</title>
        <authorList>
            <person name="Petronek H.M."/>
            <person name="Kasson M.T."/>
            <person name="Metheny A.M."/>
            <person name="Stauder C.M."/>
            <person name="Lovett B."/>
            <person name="Lynch S.C."/>
            <person name="Garnas J.R."/>
            <person name="Kasson L.R."/>
            <person name="Stajich J.E."/>
        </authorList>
    </citation>
    <scope>NUCLEOTIDE SEQUENCE [LARGE SCALE GENOMIC DNA]</scope>
    <source>
        <strain evidence="2 3">NRRL 64651</strain>
    </source>
</reference>
<keyword evidence="1" id="KW-0732">Signal</keyword>
<organism evidence="2 3">
    <name type="scientific">Neonectria magnoliae</name>
    <dbReference type="NCBI Taxonomy" id="2732573"/>
    <lineage>
        <taxon>Eukaryota</taxon>
        <taxon>Fungi</taxon>
        <taxon>Dikarya</taxon>
        <taxon>Ascomycota</taxon>
        <taxon>Pezizomycotina</taxon>
        <taxon>Sordariomycetes</taxon>
        <taxon>Hypocreomycetidae</taxon>
        <taxon>Hypocreales</taxon>
        <taxon>Nectriaceae</taxon>
        <taxon>Neonectria</taxon>
    </lineage>
</organism>
<comment type="caution">
    <text evidence="2">The sequence shown here is derived from an EMBL/GenBank/DDBJ whole genome shotgun (WGS) entry which is preliminary data.</text>
</comment>
<gene>
    <name evidence="2" type="ORF">QQZ08_001355</name>
</gene>
<name>A0ABR1IG82_9HYPO</name>